<dbReference type="GO" id="GO:0005085">
    <property type="term" value="F:guanyl-nucleotide exchange factor activity"/>
    <property type="evidence" value="ECO:0007669"/>
    <property type="project" value="InterPro"/>
</dbReference>
<dbReference type="InterPro" id="IPR035899">
    <property type="entry name" value="DBL_dom_sf"/>
</dbReference>
<protein>
    <recommendedName>
        <fullName evidence="2">DH domain-containing protein</fullName>
    </recommendedName>
</protein>
<evidence type="ECO:0000259" key="2">
    <source>
        <dbReference type="PROSITE" id="PS50010"/>
    </source>
</evidence>
<proteinExistence type="predicted"/>
<dbReference type="AlphaFoldDB" id="A0A0P7Z6D3"/>
<comment type="caution">
    <text evidence="3">The sequence shown here is derived from an EMBL/GenBank/DDBJ whole genome shotgun (WGS) entry which is preliminary data.</text>
</comment>
<dbReference type="EMBL" id="JARO02001170">
    <property type="protein sequence ID" value="KPP76254.1"/>
    <property type="molecule type" value="Genomic_DNA"/>
</dbReference>
<dbReference type="Gene3D" id="1.20.900.10">
    <property type="entry name" value="Dbl homology (DH) domain"/>
    <property type="match status" value="1"/>
</dbReference>
<reference evidence="3 4" key="1">
    <citation type="submission" date="2015-08" db="EMBL/GenBank/DDBJ databases">
        <title>The genome of the Asian arowana (Scleropages formosus).</title>
        <authorList>
            <person name="Tan M.H."/>
            <person name="Gan H.M."/>
            <person name="Croft L.J."/>
            <person name="Austin C.M."/>
        </authorList>
    </citation>
    <scope>NUCLEOTIDE SEQUENCE [LARGE SCALE GENOMIC DNA]</scope>
    <source>
        <strain evidence="3">Aro1</strain>
    </source>
</reference>
<organism evidence="3 4">
    <name type="scientific">Scleropages formosus</name>
    <name type="common">Asian bonytongue</name>
    <name type="synonym">Osteoglossum formosum</name>
    <dbReference type="NCBI Taxonomy" id="113540"/>
    <lineage>
        <taxon>Eukaryota</taxon>
        <taxon>Metazoa</taxon>
        <taxon>Chordata</taxon>
        <taxon>Craniata</taxon>
        <taxon>Vertebrata</taxon>
        <taxon>Euteleostomi</taxon>
        <taxon>Actinopterygii</taxon>
        <taxon>Neopterygii</taxon>
        <taxon>Teleostei</taxon>
        <taxon>Osteoglossocephala</taxon>
        <taxon>Osteoglossomorpha</taxon>
        <taxon>Osteoglossiformes</taxon>
        <taxon>Osteoglossidae</taxon>
        <taxon>Scleropages</taxon>
    </lineage>
</organism>
<dbReference type="Proteomes" id="UP000034805">
    <property type="component" value="Unassembled WGS sequence"/>
</dbReference>
<accession>A0A0P7Z6D3</accession>
<dbReference type="Pfam" id="PF00621">
    <property type="entry name" value="RhoGEF"/>
    <property type="match status" value="1"/>
</dbReference>
<sequence length="277" mass="31248">MRSVETVCTLYQTFQGSSDASMESRKDSGGSDPGSGTPRPCPRHMPAAERLRKVIQELVDTEKSYVKDLTCLFEIYLKPLQNETFLTVDEVAWDERDWKVWGKMESLFGSLPEMLDFQKIFLQTLEERIASSPDFSTLETPVEFKVGRLPRDPRFIDSAELGCRWRLCLASREINAAAPDEEESWRGPTGTRCATAVRGLLGTRTSCAAMIRGAVTHRFLSLAPSVQKLLFSLGAPFLYYADHFKLYSGFCANHIKVQKVLERVTRGESRHRHADSG</sequence>
<name>A0A0P7Z6D3_SCLFO</name>
<feature type="region of interest" description="Disordered" evidence="1">
    <location>
        <begin position="18"/>
        <end position="45"/>
    </location>
</feature>
<evidence type="ECO:0000256" key="1">
    <source>
        <dbReference type="SAM" id="MobiDB-lite"/>
    </source>
</evidence>
<dbReference type="PANTHER" id="PTHR46001:SF5">
    <property type="entry name" value="RHO GUANINE NUCLEOTIDE EXCHANGE FACTOR TIAM2"/>
    <property type="match status" value="1"/>
</dbReference>
<dbReference type="InterPro" id="IPR000219">
    <property type="entry name" value="DH_dom"/>
</dbReference>
<dbReference type="SUPFAM" id="SSF48065">
    <property type="entry name" value="DBL homology domain (DH-domain)"/>
    <property type="match status" value="1"/>
</dbReference>
<gene>
    <name evidence="3" type="ORF">Z043_104417</name>
</gene>
<dbReference type="GO" id="GO:0007264">
    <property type="term" value="P:small GTPase-mediated signal transduction"/>
    <property type="evidence" value="ECO:0007669"/>
    <property type="project" value="InterPro"/>
</dbReference>
<evidence type="ECO:0000313" key="3">
    <source>
        <dbReference type="EMBL" id="KPP76254.1"/>
    </source>
</evidence>
<evidence type="ECO:0000313" key="4">
    <source>
        <dbReference type="Proteomes" id="UP000034805"/>
    </source>
</evidence>
<dbReference type="PANTHER" id="PTHR46001">
    <property type="entry name" value="TIAM (MAMMALIAN TUMOR INVASION AND METASTASIS FACTOR) HOMOLOG"/>
    <property type="match status" value="1"/>
</dbReference>
<dbReference type="PROSITE" id="PS50010">
    <property type="entry name" value="DH_2"/>
    <property type="match status" value="1"/>
</dbReference>
<dbReference type="InterPro" id="IPR043537">
    <property type="entry name" value="Tiam1/Tiam2/Sif"/>
</dbReference>
<feature type="domain" description="DH" evidence="2">
    <location>
        <begin position="50"/>
        <end position="277"/>
    </location>
</feature>